<reference evidence="1 2" key="1">
    <citation type="journal article" date="2015" name="Genome Announc.">
        <title>Complete Genome Sequence of the Type Strain Corynebacterium mustelae DSM 45274, Isolated from Various Tissues of a Male Ferret with Lethal Sepsis.</title>
        <authorList>
            <person name="Ruckert C."/>
            <person name="Eimer J."/>
            <person name="Winkler A."/>
            <person name="Tauch A."/>
        </authorList>
    </citation>
    <scope>NUCLEOTIDE SEQUENCE [LARGE SCALE GENOMIC DNA]</scope>
    <source>
        <strain evidence="1 2">DSM 45274</strain>
    </source>
</reference>
<proteinExistence type="predicted"/>
<sequence length="246" mass="27737">MDEICRLLSALGITPVPLWPEGVWCEIDGTEIEIHTDSEHSFTYVTTSYPPGKSRHDLSPEGLNSANNAEPVAAHTRNGLRLSLIGTPTRDTLQWALATITTERNGTTTIPLPKVPPIEEQRLKVGAALCGRTTYSSADTHELLEALKGKDLEVFPHHIQLDHLEREGIREWYDPVAVARWVAEQNCHFPLGFFTFDVDDTFMWKGLTIAIPLTADLSLTELSHQIEIANTWFDTADRMFKKEFWD</sequence>
<dbReference type="STRING" id="571915.CMUST_09965"/>
<dbReference type="EMBL" id="CP011542">
    <property type="protein sequence ID" value="AKK06309.1"/>
    <property type="molecule type" value="Genomic_DNA"/>
</dbReference>
<organism evidence="1 2">
    <name type="scientific">Corynebacterium mustelae</name>
    <dbReference type="NCBI Taxonomy" id="571915"/>
    <lineage>
        <taxon>Bacteria</taxon>
        <taxon>Bacillati</taxon>
        <taxon>Actinomycetota</taxon>
        <taxon>Actinomycetes</taxon>
        <taxon>Mycobacteriales</taxon>
        <taxon>Corynebacteriaceae</taxon>
        <taxon>Corynebacterium</taxon>
    </lineage>
</organism>
<dbReference type="RefSeq" id="WP_047262362.1">
    <property type="nucleotide sequence ID" value="NZ_CP011542.1"/>
</dbReference>
<reference evidence="2" key="2">
    <citation type="submission" date="2015-05" db="EMBL/GenBank/DDBJ databases">
        <title>Complete genome sequence of Corynebacterium mustelae DSM 45274, isolated from various tissues of a male ferret with lethal sepsis.</title>
        <authorList>
            <person name="Ruckert C."/>
            <person name="Albersmeier A."/>
            <person name="Winkler A."/>
            <person name="Tauch A."/>
        </authorList>
    </citation>
    <scope>NUCLEOTIDE SEQUENCE [LARGE SCALE GENOMIC DNA]</scope>
    <source>
        <strain evidence="2">DSM 45274</strain>
    </source>
</reference>
<protein>
    <submittedName>
        <fullName evidence="1">Uncharacterized protein</fullName>
    </submittedName>
</protein>
<dbReference type="KEGG" id="cmv:CMUST_09965"/>
<accession>A0A0G3GYR8</accession>
<evidence type="ECO:0000313" key="1">
    <source>
        <dbReference type="EMBL" id="AKK06309.1"/>
    </source>
</evidence>
<keyword evidence="2" id="KW-1185">Reference proteome</keyword>
<dbReference type="Proteomes" id="UP000035199">
    <property type="component" value="Chromosome"/>
</dbReference>
<evidence type="ECO:0000313" key="2">
    <source>
        <dbReference type="Proteomes" id="UP000035199"/>
    </source>
</evidence>
<dbReference type="AlphaFoldDB" id="A0A0G3GYR8"/>
<gene>
    <name evidence="1" type="ORF">CMUST_09965</name>
</gene>
<dbReference type="PATRIC" id="fig|571915.4.peg.2114"/>
<name>A0A0G3GYR8_9CORY</name>